<dbReference type="AlphaFoldDB" id="K1USP3"/>
<reference evidence="1" key="1">
    <citation type="journal article" date="2013" name="Environ. Microbiol.">
        <title>Microbiota from the distal guts of lean and obese adolescents exhibit partial functional redundancy besides clear differences in community structure.</title>
        <authorList>
            <person name="Ferrer M."/>
            <person name="Ruiz A."/>
            <person name="Lanza F."/>
            <person name="Haange S.B."/>
            <person name="Oberbach A."/>
            <person name="Till H."/>
            <person name="Bargiela R."/>
            <person name="Campoy C."/>
            <person name="Segura M.T."/>
            <person name="Richter M."/>
            <person name="von Bergen M."/>
            <person name="Seifert J."/>
            <person name="Suarez A."/>
        </authorList>
    </citation>
    <scope>NUCLEOTIDE SEQUENCE</scope>
</reference>
<comment type="caution">
    <text evidence="1">The sequence shown here is derived from an EMBL/GenBank/DDBJ whole genome shotgun (WGS) entry which is preliminary data.</text>
</comment>
<dbReference type="EMBL" id="AJWY01000312">
    <property type="protein sequence ID" value="EKC81350.1"/>
    <property type="molecule type" value="Genomic_DNA"/>
</dbReference>
<accession>K1USP3</accession>
<feature type="non-terminal residue" evidence="1">
    <location>
        <position position="33"/>
    </location>
</feature>
<evidence type="ECO:0000313" key="1">
    <source>
        <dbReference type="EMBL" id="EKC81350.1"/>
    </source>
</evidence>
<gene>
    <name evidence="1" type="ORF">LEA_00431</name>
</gene>
<organism evidence="1">
    <name type="scientific">human gut metagenome</name>
    <dbReference type="NCBI Taxonomy" id="408170"/>
    <lineage>
        <taxon>unclassified sequences</taxon>
        <taxon>metagenomes</taxon>
        <taxon>organismal metagenomes</taxon>
    </lineage>
</organism>
<name>K1USP3_9ZZZZ</name>
<dbReference type="Gene3D" id="3.30.565.10">
    <property type="entry name" value="Histidine kinase-like ATPase, C-terminal domain"/>
    <property type="match status" value="1"/>
</dbReference>
<sequence>MCRSGSLQFKQALDKDKAADTDIIGQFGVGFYS</sequence>
<dbReference type="InterPro" id="IPR036890">
    <property type="entry name" value="HATPase_C_sf"/>
</dbReference>
<protein>
    <submittedName>
        <fullName evidence="1">Uncharacterized protein</fullName>
    </submittedName>
</protein>
<proteinExistence type="predicted"/>